<reference evidence="3" key="1">
    <citation type="submission" date="2016-11" db="EMBL/GenBank/DDBJ databases">
        <authorList>
            <person name="Varghese N."/>
            <person name="Submissions S."/>
        </authorList>
    </citation>
    <scope>NUCLEOTIDE SEQUENCE [LARGE SCALE GENOMIC DNA]</scope>
    <source>
        <strain evidence="3">DSM 10124</strain>
    </source>
</reference>
<sequence length="151" mass="17399">MFLPPLIIISLVGNYVIDSLVVIGCFYAFKVAKTGLNLKEFYKKHILKVWGFGFLSDFIGAFVIFLVNMFDGIFNLNWRFVGSVNFNPFESVLAVIVVLISIAVAGFFIYFFNYRFVFNKIEDRALRHKISLTLAIITMPWTFLIPSKIIY</sequence>
<evidence type="ECO:0000256" key="1">
    <source>
        <dbReference type="SAM" id="Phobius"/>
    </source>
</evidence>
<dbReference type="Proteomes" id="UP000184423">
    <property type="component" value="Unassembled WGS sequence"/>
</dbReference>
<keyword evidence="1" id="KW-0472">Membrane</keyword>
<accession>A0A1M5A197</accession>
<dbReference type="EMBL" id="FQVG01000045">
    <property type="protein sequence ID" value="SHF24058.1"/>
    <property type="molecule type" value="Genomic_DNA"/>
</dbReference>
<dbReference type="AlphaFoldDB" id="A0A1M5A197"/>
<proteinExistence type="predicted"/>
<organism evidence="2 3">
    <name type="scientific">Caloramator proteoclasticus DSM 10124</name>
    <dbReference type="NCBI Taxonomy" id="1121262"/>
    <lineage>
        <taxon>Bacteria</taxon>
        <taxon>Bacillati</taxon>
        <taxon>Bacillota</taxon>
        <taxon>Clostridia</taxon>
        <taxon>Eubacteriales</taxon>
        <taxon>Clostridiaceae</taxon>
        <taxon>Caloramator</taxon>
    </lineage>
</organism>
<gene>
    <name evidence="2" type="ORF">SAMN02746091_02074</name>
</gene>
<keyword evidence="1" id="KW-1133">Transmembrane helix</keyword>
<feature type="transmembrane region" description="Helical" evidence="1">
    <location>
        <begin position="49"/>
        <end position="71"/>
    </location>
</feature>
<keyword evidence="3" id="KW-1185">Reference proteome</keyword>
<evidence type="ECO:0000313" key="3">
    <source>
        <dbReference type="Proteomes" id="UP000184423"/>
    </source>
</evidence>
<feature type="transmembrane region" description="Helical" evidence="1">
    <location>
        <begin position="132"/>
        <end position="150"/>
    </location>
</feature>
<feature type="transmembrane region" description="Helical" evidence="1">
    <location>
        <begin position="91"/>
        <end position="112"/>
    </location>
</feature>
<protein>
    <submittedName>
        <fullName evidence="2">Uncharacterized protein</fullName>
    </submittedName>
</protein>
<evidence type="ECO:0000313" key="2">
    <source>
        <dbReference type="EMBL" id="SHF24058.1"/>
    </source>
</evidence>
<keyword evidence="1" id="KW-0812">Transmembrane</keyword>
<name>A0A1M5A197_9CLOT</name>
<feature type="transmembrane region" description="Helical" evidence="1">
    <location>
        <begin position="6"/>
        <end position="29"/>
    </location>
</feature>